<dbReference type="Pfam" id="PF25316">
    <property type="entry name" value="TAF2_3rd"/>
    <property type="match status" value="1"/>
</dbReference>
<dbReference type="InterPro" id="IPR057991">
    <property type="entry name" value="TPR_TAF2_C"/>
</dbReference>
<feature type="domain" description="Transcription initiation factor TFIID subunit 2 TPR repeats" evidence="11">
    <location>
        <begin position="791"/>
        <end position="1079"/>
    </location>
</feature>
<comment type="caution">
    <text evidence="12">The sequence shown here is derived from an EMBL/GenBank/DDBJ whole genome shotgun (WGS) entry which is preliminary data.</text>
</comment>
<dbReference type="OrthoDB" id="308861at2759"/>
<sequence length="1310" mass="148198">MPGAFESPAAAAAPAADQDGPGFQVNSESVYLDFDFARRAVRGKAELQVQPLHAQIGTIRLNCRQAAIKRVTVDGKLAAYEYNNPHSHIYLSEKSTVHHHAVLRRKVEEELYGETDDDLVIAIPRKVAIREMDPFSALAQEAILPKSAAGRDGAVGSLMESLALKSAEDGGTLYHALKVVIDYEIDNFRDGLHFAGLDEADSRFPHIYTRNSPFPGTASCLFPCVDDGYSRCVWDITIRCPRTLGDAFRRNPAAHTNGVNGTHQNGLPNGVKHDQDIAMTDAEDEDYGLSEEEKALEVSVICSGDLTDDIVDPADPSRKTVTFSCANAVAPQHIAIAVGPFEHVDLSDLRESDDDEMMGQAAIRVHGFCLPGRSDEVRNTCMALAKATDHFSKTYISYPFTSYKIVFVDDLPQDVAHAASLSLCNNSILFPEDVIEPLLPVTRKLVHAVASQWIGVNVIAKSPQDWWIIYATSHFMADDFMEQLCGRNEHRYRMKMLANKIVEVDVNRPSLHDLGQYLSVDPSEVEFMELKAPLVMFILNQKIKRMAKMGVSKIIYKVLLQAKTGKLQNGAIDTAEFINIVDRYLESKPIPDFWRQWIYGSGCPHFYVTQRFNKKKSQIEFQIKQTQSETSLNEEEKTEIDPASFLKQVREGESGLVTKKPRRVFTGAMTITVHEADGTPYDHIVPIHDTLTKFEAPYNTKYLRLKRNRRQKEREAAKAGVDITGDGDVQDDVLLYCLGDVLDTEQDVQDWKFADWSKEEEERMEQENFEWVRIDADFEWICRITFAQPHYMYVSQLQQDPDVVAQVDAIQYLAAQRPHPLISTVLTRTLMDRRYFHGIRTMATEAIAKSAEDRLDYIGLFHLEKVFQENFCLPDSPMVRSNDFSDRNQYLVQCAIPRAIATVRDPSGRGLMKAKRWVLDKLKFNDNGNNEFSDCYYVATLLSCLTETLISTKNDGPIGFEFDDEDEADEEEFKKEALDEIDRHRRLDEWIPSYHNIITVTALDCHRRLIENGVVPRKMSDFLQYTQPGAADAVRLKAFDCLIELNMFKFAPIMRLVVFNLAYDPSPYFRQQLYHLVGKAFGRVAIGRKEEAAVAQNHGGLIIEDTGTDERSAMIERTQTLVGARKALKAELENNEVLKESMRNALISPTVGLNEWGQLLQICSLLYEQKNTLMATVKYPHHWNVERQGKGLLRFYRSKNYRTEPLETIRERRIAATQAQKRRRTSISDQPLSKRPHRPLQQHHRPSPSPSLLSQPQPPRPGLSRPPSASMVPGRPESSLVAPNQGTPAGGGERPKLKIKFKNMKRDSEG</sequence>
<gene>
    <name evidence="12" type="ORF">K490DRAFT_46280</name>
</gene>
<comment type="subcellular location">
    <subcellularLocation>
        <location evidence="1">Nucleus</location>
    </subcellularLocation>
</comment>
<evidence type="ECO:0000256" key="6">
    <source>
        <dbReference type="ARBA" id="ARBA00023242"/>
    </source>
</evidence>
<accession>A0A9P4LTJ6</accession>
<evidence type="ECO:0000256" key="5">
    <source>
        <dbReference type="ARBA" id="ARBA00023163"/>
    </source>
</evidence>
<dbReference type="GO" id="GO:0016251">
    <property type="term" value="F:RNA polymerase II general transcription initiation factor activity"/>
    <property type="evidence" value="ECO:0007669"/>
    <property type="project" value="TreeGrafter"/>
</dbReference>
<dbReference type="Gene3D" id="1.10.390.10">
    <property type="entry name" value="Neutral Protease Domain 2"/>
    <property type="match status" value="1"/>
</dbReference>
<proteinExistence type="inferred from homology"/>
<evidence type="ECO:0000313" key="12">
    <source>
        <dbReference type="EMBL" id="KAF2085605.1"/>
    </source>
</evidence>
<evidence type="ECO:0000256" key="9">
    <source>
        <dbReference type="SAM" id="MobiDB-lite"/>
    </source>
</evidence>
<dbReference type="PANTHER" id="PTHR15137:SF9">
    <property type="entry name" value="TRANSCRIPTION INITIATION FACTOR TFIID SUBUNIT 2"/>
    <property type="match status" value="1"/>
</dbReference>
<evidence type="ECO:0000256" key="4">
    <source>
        <dbReference type="ARBA" id="ARBA00023015"/>
    </source>
</evidence>
<keyword evidence="5" id="KW-0804">Transcription</keyword>
<dbReference type="GO" id="GO:0003682">
    <property type="term" value="F:chromatin binding"/>
    <property type="evidence" value="ECO:0007669"/>
    <property type="project" value="TreeGrafter"/>
</dbReference>
<keyword evidence="4" id="KW-0805">Transcription regulation</keyword>
<reference evidence="12" key="1">
    <citation type="journal article" date="2020" name="Stud. Mycol.">
        <title>101 Dothideomycetes genomes: a test case for predicting lifestyles and emergence of pathogens.</title>
        <authorList>
            <person name="Haridas S."/>
            <person name="Albert R."/>
            <person name="Binder M."/>
            <person name="Bloem J."/>
            <person name="Labutti K."/>
            <person name="Salamov A."/>
            <person name="Andreopoulos B."/>
            <person name="Baker S."/>
            <person name="Barry K."/>
            <person name="Bills G."/>
            <person name="Bluhm B."/>
            <person name="Cannon C."/>
            <person name="Castanera R."/>
            <person name="Culley D."/>
            <person name="Daum C."/>
            <person name="Ezra D."/>
            <person name="Gonzalez J."/>
            <person name="Henrissat B."/>
            <person name="Kuo A."/>
            <person name="Liang C."/>
            <person name="Lipzen A."/>
            <person name="Lutzoni F."/>
            <person name="Magnuson J."/>
            <person name="Mondo S."/>
            <person name="Nolan M."/>
            <person name="Ohm R."/>
            <person name="Pangilinan J."/>
            <person name="Park H.-J."/>
            <person name="Ramirez L."/>
            <person name="Alfaro M."/>
            <person name="Sun H."/>
            <person name="Tritt A."/>
            <person name="Yoshinaga Y."/>
            <person name="Zwiers L.-H."/>
            <person name="Turgeon B."/>
            <person name="Goodwin S."/>
            <person name="Spatafora J."/>
            <person name="Crous P."/>
            <person name="Grigoriev I."/>
        </authorList>
    </citation>
    <scope>NUCLEOTIDE SEQUENCE</scope>
    <source>
        <strain evidence="12">CBS 121410</strain>
    </source>
</reference>
<dbReference type="SUPFAM" id="SSF55486">
    <property type="entry name" value="Metalloproteases ('zincins'), catalytic domain"/>
    <property type="match status" value="1"/>
</dbReference>
<evidence type="ECO:0000256" key="7">
    <source>
        <dbReference type="ARBA" id="ARBA00025346"/>
    </source>
</evidence>
<comment type="function">
    <text evidence="7">Functions as a component of the DNA-binding general transcription factor complex TFIID. Binding of TFIID to a promoter (with or without TATA element) is the initial step in pre-initiation complex (PIC) formation. TFIID plays a key role in the regulation of gene expression by RNA polymerase II through different activities such as transcription activator interaction, core promoter recognition and selectivity, TFIIA and TFIIB interaction, chromatin modification (histone acetylation by TAF1), facilitation of DNA opening and initiation of transcription.</text>
</comment>
<name>A0A9P4LTJ6_9PEZI</name>
<organism evidence="12 13">
    <name type="scientific">Saccharata proteae CBS 121410</name>
    <dbReference type="NCBI Taxonomy" id="1314787"/>
    <lineage>
        <taxon>Eukaryota</taxon>
        <taxon>Fungi</taxon>
        <taxon>Dikarya</taxon>
        <taxon>Ascomycota</taxon>
        <taxon>Pezizomycotina</taxon>
        <taxon>Dothideomycetes</taxon>
        <taxon>Dothideomycetes incertae sedis</taxon>
        <taxon>Botryosphaeriales</taxon>
        <taxon>Saccharataceae</taxon>
        <taxon>Saccharata</taxon>
    </lineage>
</organism>
<evidence type="ECO:0000256" key="2">
    <source>
        <dbReference type="ARBA" id="ARBA00010937"/>
    </source>
</evidence>
<feature type="region of interest" description="Disordered" evidence="9">
    <location>
        <begin position="1215"/>
        <end position="1310"/>
    </location>
</feature>
<dbReference type="InterPro" id="IPR027268">
    <property type="entry name" value="Peptidase_M4/M1_CTD_sf"/>
</dbReference>
<dbReference type="Proteomes" id="UP000799776">
    <property type="component" value="Unassembled WGS sequence"/>
</dbReference>
<keyword evidence="13" id="KW-1185">Reference proteome</keyword>
<evidence type="ECO:0000256" key="1">
    <source>
        <dbReference type="ARBA" id="ARBA00004123"/>
    </source>
</evidence>
<dbReference type="FunFam" id="1.10.390.10:FF:000011">
    <property type="entry name" value="Transcription initiation factor TFIID subunit"/>
    <property type="match status" value="1"/>
</dbReference>
<dbReference type="CDD" id="cd09839">
    <property type="entry name" value="M1_like_TAF2"/>
    <property type="match status" value="1"/>
</dbReference>
<evidence type="ECO:0000256" key="3">
    <source>
        <dbReference type="ARBA" id="ARBA00017363"/>
    </source>
</evidence>
<dbReference type="PANTHER" id="PTHR15137">
    <property type="entry name" value="TRANSCRIPTION INITIATION FACTOR TFIID"/>
    <property type="match status" value="1"/>
</dbReference>
<evidence type="ECO:0000259" key="10">
    <source>
        <dbReference type="Pfam" id="PF25316"/>
    </source>
</evidence>
<comment type="similarity">
    <text evidence="2">Belongs to the TAF2 family.</text>
</comment>
<dbReference type="GO" id="GO:0006367">
    <property type="term" value="P:transcription initiation at RNA polymerase II promoter"/>
    <property type="evidence" value="ECO:0007669"/>
    <property type="project" value="TreeGrafter"/>
</dbReference>
<dbReference type="InterPro" id="IPR042097">
    <property type="entry name" value="Aminopeptidase_N-like_N_sf"/>
</dbReference>
<dbReference type="InterPro" id="IPR057345">
    <property type="entry name" value="Ig-like_TAF2"/>
</dbReference>
<dbReference type="Gene3D" id="2.60.40.1730">
    <property type="entry name" value="tricorn interacting facor f3 domain"/>
    <property type="match status" value="1"/>
</dbReference>
<dbReference type="GO" id="GO:0000976">
    <property type="term" value="F:transcription cis-regulatory region binding"/>
    <property type="evidence" value="ECO:0007669"/>
    <property type="project" value="TreeGrafter"/>
</dbReference>
<protein>
    <recommendedName>
        <fullName evidence="3">Transcription initiation factor TFIID subunit 2</fullName>
    </recommendedName>
    <alternativeName>
        <fullName evidence="8">TBP-associated factor 2</fullName>
    </alternativeName>
</protein>
<evidence type="ECO:0000256" key="8">
    <source>
        <dbReference type="ARBA" id="ARBA00076306"/>
    </source>
</evidence>
<dbReference type="GO" id="GO:0005669">
    <property type="term" value="C:transcription factor TFIID complex"/>
    <property type="evidence" value="ECO:0007669"/>
    <property type="project" value="InterPro"/>
</dbReference>
<feature type="compositionally biased region" description="Basic residues" evidence="9">
    <location>
        <begin position="1234"/>
        <end position="1246"/>
    </location>
</feature>
<keyword evidence="6" id="KW-0539">Nucleus</keyword>
<evidence type="ECO:0000259" key="11">
    <source>
        <dbReference type="Pfam" id="PF25577"/>
    </source>
</evidence>
<dbReference type="InterPro" id="IPR037813">
    <property type="entry name" value="TAF2"/>
</dbReference>
<dbReference type="SUPFAM" id="SSF63737">
    <property type="entry name" value="Leukotriene A4 hydrolase N-terminal domain"/>
    <property type="match status" value="1"/>
</dbReference>
<feature type="domain" description="Transcription initiation factor TFIID subunit 2 Ig-like" evidence="10">
    <location>
        <begin position="601"/>
        <end position="789"/>
    </location>
</feature>
<feature type="region of interest" description="Disordered" evidence="9">
    <location>
        <begin position="1"/>
        <end position="21"/>
    </location>
</feature>
<dbReference type="Pfam" id="PF25577">
    <property type="entry name" value="TPR_TAF2_C"/>
    <property type="match status" value="1"/>
</dbReference>
<evidence type="ECO:0000313" key="13">
    <source>
        <dbReference type="Proteomes" id="UP000799776"/>
    </source>
</evidence>
<dbReference type="EMBL" id="ML978729">
    <property type="protein sequence ID" value="KAF2085605.1"/>
    <property type="molecule type" value="Genomic_DNA"/>
</dbReference>